<comment type="caution">
    <text evidence="1">The sequence shown here is derived from an EMBL/GenBank/DDBJ whole genome shotgun (WGS) entry which is preliminary data.</text>
</comment>
<sequence length="64" mass="7671">MMTPALPLFLTDDLKRLRDRREALLKRLQTMRPHERGRYEKLGELKAVTKEILIIEQQLEVRRG</sequence>
<proteinExistence type="predicted"/>
<dbReference type="RefSeq" id="WP_307156898.1">
    <property type="nucleotide sequence ID" value="NZ_JAUSWH010000002.1"/>
</dbReference>
<accession>A0ABU0I8Y0</accession>
<name>A0ABU0I8Y0_9HYPH</name>
<organism evidence="1 2">
    <name type="scientific">Rhizobium paknamense</name>
    <dbReference type="NCBI Taxonomy" id="1206817"/>
    <lineage>
        <taxon>Bacteria</taxon>
        <taxon>Pseudomonadati</taxon>
        <taxon>Pseudomonadota</taxon>
        <taxon>Alphaproteobacteria</taxon>
        <taxon>Hyphomicrobiales</taxon>
        <taxon>Rhizobiaceae</taxon>
        <taxon>Rhizobium/Agrobacterium group</taxon>
        <taxon>Rhizobium</taxon>
    </lineage>
</organism>
<protein>
    <submittedName>
        <fullName evidence="1">Uncharacterized protein</fullName>
    </submittedName>
</protein>
<evidence type="ECO:0000313" key="1">
    <source>
        <dbReference type="EMBL" id="MDQ0454695.1"/>
    </source>
</evidence>
<dbReference type="EMBL" id="JAUSWH010000002">
    <property type="protein sequence ID" value="MDQ0454695.1"/>
    <property type="molecule type" value="Genomic_DNA"/>
</dbReference>
<keyword evidence="2" id="KW-1185">Reference proteome</keyword>
<gene>
    <name evidence="1" type="ORF">QO005_001022</name>
</gene>
<evidence type="ECO:0000313" key="2">
    <source>
        <dbReference type="Proteomes" id="UP001235269"/>
    </source>
</evidence>
<dbReference type="Proteomes" id="UP001235269">
    <property type="component" value="Unassembled WGS sequence"/>
</dbReference>
<reference evidence="1 2" key="1">
    <citation type="submission" date="2023-07" db="EMBL/GenBank/DDBJ databases">
        <title>Genomic Encyclopedia of Type Strains, Phase IV (KMG-IV): sequencing the most valuable type-strain genomes for metagenomic binning, comparative biology and taxonomic classification.</title>
        <authorList>
            <person name="Goeker M."/>
        </authorList>
    </citation>
    <scope>NUCLEOTIDE SEQUENCE [LARGE SCALE GENOMIC DNA]</scope>
    <source>
        <strain evidence="1 2">DSM 100301</strain>
    </source>
</reference>